<dbReference type="GO" id="GO:0005975">
    <property type="term" value="P:carbohydrate metabolic process"/>
    <property type="evidence" value="ECO:0007669"/>
    <property type="project" value="InterPro"/>
</dbReference>
<dbReference type="EMBL" id="UINC01010664">
    <property type="protein sequence ID" value="SVA47356.1"/>
    <property type="molecule type" value="Genomic_DNA"/>
</dbReference>
<dbReference type="InterPro" id="IPR018763">
    <property type="entry name" value="DUF2334"/>
</dbReference>
<gene>
    <name evidence="1" type="ORF">METZ01_LOCUS100210</name>
</gene>
<evidence type="ECO:0000313" key="1">
    <source>
        <dbReference type="EMBL" id="SVA47356.1"/>
    </source>
</evidence>
<accession>A0A381W480</accession>
<dbReference type="Gene3D" id="3.20.20.370">
    <property type="entry name" value="Glycoside hydrolase/deacetylase"/>
    <property type="match status" value="1"/>
</dbReference>
<sequence length="348" mass="40420">MMINMQIFHRIAVPLFIVFLLFFYSCEGLRLHTEMDFTLTPSDSLQLLKINESTEIELNPNDFSDSNITVTWSANTGMIVGHGLTAIYTAPSEPCTAIVQTLLTDEYDSTIMDSLVIIVYKQLIILKADDLIYSSGYTIPLGFQRFIDYVEQKKIMASIGIIGNSLEIDNDDYFTILRDIINDGSIEIWNHGFDHKLNGVNQNGETYHEFWNTSYEHQKEHLEKTQDLAREKLGISLRAFGAPGNNHDSVTLDVINENDEIKIWFYGNPESNKLILERHYNIEFPTSFPDYEEFVDNYPNDEEYLALQIHPNVWDDERFDQFNLIVDYLIQQKVAFVTPYQFYRLAQR</sequence>
<protein>
    <submittedName>
        <fullName evidence="1">Uncharacterized protein</fullName>
    </submittedName>
</protein>
<dbReference type="SUPFAM" id="SSF88713">
    <property type="entry name" value="Glycoside hydrolase/deacetylase"/>
    <property type="match status" value="1"/>
</dbReference>
<dbReference type="Pfam" id="PF10096">
    <property type="entry name" value="DUF2334"/>
    <property type="match status" value="1"/>
</dbReference>
<dbReference type="AlphaFoldDB" id="A0A381W480"/>
<dbReference type="InterPro" id="IPR011330">
    <property type="entry name" value="Glyco_hydro/deAcase_b/a-brl"/>
</dbReference>
<proteinExistence type="predicted"/>
<name>A0A381W480_9ZZZZ</name>
<organism evidence="1">
    <name type="scientific">marine metagenome</name>
    <dbReference type="NCBI Taxonomy" id="408172"/>
    <lineage>
        <taxon>unclassified sequences</taxon>
        <taxon>metagenomes</taxon>
        <taxon>ecological metagenomes</taxon>
    </lineage>
</organism>
<reference evidence="1" key="1">
    <citation type="submission" date="2018-05" db="EMBL/GenBank/DDBJ databases">
        <authorList>
            <person name="Lanie J.A."/>
            <person name="Ng W.-L."/>
            <person name="Kazmierczak K.M."/>
            <person name="Andrzejewski T.M."/>
            <person name="Davidsen T.M."/>
            <person name="Wayne K.J."/>
            <person name="Tettelin H."/>
            <person name="Glass J.I."/>
            <person name="Rusch D."/>
            <person name="Podicherti R."/>
            <person name="Tsui H.-C.T."/>
            <person name="Winkler M.E."/>
        </authorList>
    </citation>
    <scope>NUCLEOTIDE SEQUENCE</scope>
</reference>